<evidence type="ECO:0000313" key="1">
    <source>
        <dbReference type="EMBL" id="QCL10642.1"/>
    </source>
</evidence>
<accession>A0A7S5DT23</accession>
<name>A0A7S5DT23_RHIRH</name>
<proteinExistence type="predicted"/>
<dbReference type="EMBL" id="MK318990">
    <property type="protein sequence ID" value="QCL10642.1"/>
    <property type="molecule type" value="Genomic_DNA"/>
</dbReference>
<protein>
    <submittedName>
        <fullName evidence="1">Uncharacterized protein</fullName>
    </submittedName>
</protein>
<keyword evidence="1" id="KW-0614">Plasmid</keyword>
<reference evidence="1" key="1">
    <citation type="submission" date="2018-12" db="EMBL/GenBank/DDBJ databases">
        <title>Three Rhizobium rhizogenes strains isolated from the same crown gall tumor carry diverse plasmids.</title>
        <authorList>
            <person name="Pulawska J."/>
            <person name="Kuzmanovic N."/>
        </authorList>
    </citation>
    <scope>NUCLEOTIDE SEQUENCE</scope>
    <source>
        <strain evidence="1">C6.5</strain>
        <plasmid evidence="1">pC6.5e</plasmid>
    </source>
</reference>
<gene>
    <name evidence="1" type="ORF">C6.5e_746</name>
</gene>
<organism evidence="1">
    <name type="scientific">Rhizobium rhizogenes</name>
    <name type="common">Agrobacterium rhizogenes</name>
    <dbReference type="NCBI Taxonomy" id="359"/>
    <lineage>
        <taxon>Bacteria</taxon>
        <taxon>Pseudomonadati</taxon>
        <taxon>Pseudomonadota</taxon>
        <taxon>Alphaproteobacteria</taxon>
        <taxon>Hyphomicrobiales</taxon>
        <taxon>Rhizobiaceae</taxon>
        <taxon>Rhizobium/Agrobacterium group</taxon>
        <taxon>Rhizobium</taxon>
    </lineage>
</organism>
<dbReference type="AlphaFoldDB" id="A0A7S5DT23"/>
<sequence length="158" mass="17890">MDRENELYRTTAWPAVEIKRPALRSGGFSIGSNQDLDYYIAKGWVGVEARPGIEAKLAVKHAEWDQAAKRMGYHLAKHAEMEAWNRRYKLAVSLMNTPALSLAGATAKLHSILEMKIPVNRRHPKWGPVDPEFRASFVSPELDLLLADLERIGRRDRG</sequence>
<geneLocation type="plasmid" evidence="1">
    <name>pC6.5e</name>
</geneLocation>